<comment type="similarity">
    <text evidence="2">Belongs to the pyruvoyl-dependent arginine decarboxylase family.</text>
</comment>
<dbReference type="SFLD" id="SFLDS00055">
    <property type="entry name" value="Pyruvoyl-Dependent_Histidine/A"/>
    <property type="match status" value="1"/>
</dbReference>
<dbReference type="SFLD" id="SFLDG01170">
    <property type="entry name" value="Pyruvoyl-dependent_arginine_de"/>
    <property type="match status" value="1"/>
</dbReference>
<evidence type="ECO:0000256" key="7">
    <source>
        <dbReference type="ARBA" id="ARBA00023317"/>
    </source>
</evidence>
<comment type="caution">
    <text evidence="9">The sequence shown here is derived from an EMBL/GenBank/DDBJ whole genome shotgun (WGS) entry which is preliminary data.</text>
</comment>
<dbReference type="InterPro" id="IPR016104">
    <property type="entry name" value="Pyr-dep_his/arg-deCO2ase"/>
</dbReference>
<keyword evidence="6 9" id="KW-0456">Lyase</keyword>
<evidence type="ECO:0000256" key="6">
    <source>
        <dbReference type="ARBA" id="ARBA00023239"/>
    </source>
</evidence>
<dbReference type="Pfam" id="PF01862">
    <property type="entry name" value="PvlArgDC"/>
    <property type="match status" value="1"/>
</dbReference>
<dbReference type="SUPFAM" id="SSF56271">
    <property type="entry name" value="Pyruvoyl-dependent histidine and arginine decarboxylases"/>
    <property type="match status" value="1"/>
</dbReference>
<accession>A0A841K5V7</accession>
<comment type="cofactor">
    <cofactor evidence="1">
        <name>pyruvate</name>
        <dbReference type="ChEBI" id="CHEBI:15361"/>
    </cofactor>
</comment>
<gene>
    <name evidence="9" type="ORF">HNQ77_004500</name>
</gene>
<evidence type="ECO:0000313" key="10">
    <source>
        <dbReference type="Proteomes" id="UP000538666"/>
    </source>
</evidence>
<dbReference type="GO" id="GO:0008792">
    <property type="term" value="F:arginine decarboxylase activity"/>
    <property type="evidence" value="ECO:0007669"/>
    <property type="project" value="UniProtKB-EC"/>
</dbReference>
<dbReference type="PANTHER" id="PTHR40438:SF1">
    <property type="entry name" value="PYRUVOYL-DEPENDENT ARGININE DECARBOXYLASE"/>
    <property type="match status" value="1"/>
</dbReference>
<dbReference type="InterPro" id="IPR016105">
    <property type="entry name" value="Pyr-dep_his/arg-deCO2ase_sand"/>
</dbReference>
<keyword evidence="5" id="KW-0210">Decarboxylase</keyword>
<dbReference type="EMBL" id="JACHEK010000010">
    <property type="protein sequence ID" value="MBB6146521.1"/>
    <property type="molecule type" value="Genomic_DNA"/>
</dbReference>
<evidence type="ECO:0000256" key="1">
    <source>
        <dbReference type="ARBA" id="ARBA00001928"/>
    </source>
</evidence>
<dbReference type="AlphaFoldDB" id="A0A841K5V7"/>
<evidence type="ECO:0000313" key="9">
    <source>
        <dbReference type="EMBL" id="MBB6146521.1"/>
    </source>
</evidence>
<reference evidence="9 10" key="1">
    <citation type="submission" date="2020-08" db="EMBL/GenBank/DDBJ databases">
        <title>Genomic Encyclopedia of Type Strains, Phase IV (KMG-IV): sequencing the most valuable type-strain genomes for metagenomic binning, comparative biology and taxonomic classification.</title>
        <authorList>
            <person name="Goeker M."/>
        </authorList>
    </citation>
    <scope>NUCLEOTIDE SEQUENCE [LARGE SCALE GENOMIC DNA]</scope>
    <source>
        <strain evidence="9 10">DSM 103733</strain>
    </source>
</reference>
<evidence type="ECO:0000256" key="3">
    <source>
        <dbReference type="ARBA" id="ARBA00012426"/>
    </source>
</evidence>
<evidence type="ECO:0000256" key="4">
    <source>
        <dbReference type="ARBA" id="ARBA00014727"/>
    </source>
</evidence>
<evidence type="ECO:0000256" key="5">
    <source>
        <dbReference type="ARBA" id="ARBA00022793"/>
    </source>
</evidence>
<dbReference type="HAMAP" id="MF_01404">
    <property type="entry name" value="PvlArgDC"/>
    <property type="match status" value="1"/>
</dbReference>
<comment type="catalytic activity">
    <reaction evidence="8">
        <text>L-arginine + H(+) = agmatine + CO2</text>
        <dbReference type="Rhea" id="RHEA:17641"/>
        <dbReference type="ChEBI" id="CHEBI:15378"/>
        <dbReference type="ChEBI" id="CHEBI:16526"/>
        <dbReference type="ChEBI" id="CHEBI:32682"/>
        <dbReference type="ChEBI" id="CHEBI:58145"/>
        <dbReference type="EC" id="4.1.1.19"/>
    </reaction>
</comment>
<dbReference type="EC" id="4.1.1.19" evidence="3"/>
<keyword evidence="7" id="KW-0670">Pyruvate</keyword>
<dbReference type="PANTHER" id="PTHR40438">
    <property type="entry name" value="PYRUVOYL-DEPENDENT ARGININE DECARBOXYLASE"/>
    <property type="match status" value="1"/>
</dbReference>
<evidence type="ECO:0000256" key="8">
    <source>
        <dbReference type="ARBA" id="ARBA00049309"/>
    </source>
</evidence>
<name>A0A841K5V7_9BACT</name>
<organism evidence="9 10">
    <name type="scientific">Silvibacterium bohemicum</name>
    <dbReference type="NCBI Taxonomy" id="1577686"/>
    <lineage>
        <taxon>Bacteria</taxon>
        <taxon>Pseudomonadati</taxon>
        <taxon>Acidobacteriota</taxon>
        <taxon>Terriglobia</taxon>
        <taxon>Terriglobales</taxon>
        <taxon>Acidobacteriaceae</taxon>
        <taxon>Silvibacterium</taxon>
    </lineage>
</organism>
<dbReference type="Proteomes" id="UP000538666">
    <property type="component" value="Unassembled WGS sequence"/>
</dbReference>
<protein>
    <recommendedName>
        <fullName evidence="4">Pyruvoyl-dependent arginine decarboxylase AaxB</fullName>
        <ecNumber evidence="3">4.1.1.19</ecNumber>
    </recommendedName>
</protein>
<dbReference type="NCBIfam" id="TIGR00286">
    <property type="entry name" value="pyruvoyl-dependent arginine decarboxylase"/>
    <property type="match status" value="1"/>
</dbReference>
<dbReference type="Gene3D" id="3.50.20.10">
    <property type="entry name" value="Pyruvoyl-Dependent Histidine Decarboxylase, subunit B"/>
    <property type="match status" value="1"/>
</dbReference>
<dbReference type="GO" id="GO:0006527">
    <property type="term" value="P:L-arginine catabolic process"/>
    <property type="evidence" value="ECO:0007669"/>
    <property type="project" value="InterPro"/>
</dbReference>
<dbReference type="InterPro" id="IPR002724">
    <property type="entry name" value="Pyruvoyl-dep_arg_deCO2ase"/>
</dbReference>
<sequence>MGKSMVPKRLFFTKGVGKHKERLTSFELALRDAGIAAQNLVRVSSIFPPQAKLITRKEGLKYLSPGEVVFAVVAENSTREPHRLVVSSIGVAIPSDRNTYGYLSEHHSFGETEEQAGEYAEELAAEMLATTLDVDFDPDKSWDEKKEIYRISNKIVRTANITQSAIGDKRGLWTTTIAAAILIFE</sequence>
<evidence type="ECO:0000256" key="2">
    <source>
        <dbReference type="ARBA" id="ARBA00008611"/>
    </source>
</evidence>
<dbReference type="PIRSF" id="PIRSF005216">
    <property type="entry name" value="Pyruvoyl-dep_arg_deCO2ase"/>
    <property type="match status" value="1"/>
</dbReference>
<proteinExistence type="inferred from homology"/>
<keyword evidence="10" id="KW-1185">Reference proteome</keyword>